<comment type="caution">
    <text evidence="1">The sequence shown here is derived from an EMBL/GenBank/DDBJ whole genome shotgun (WGS) entry which is preliminary data.</text>
</comment>
<dbReference type="Proteomes" id="UP001056120">
    <property type="component" value="Linkage Group LG24"/>
</dbReference>
<protein>
    <submittedName>
        <fullName evidence="1">Uncharacterized protein</fullName>
    </submittedName>
</protein>
<sequence>MEIDVRIILQICKMRAIEQSAISRDTKAVCSYCNIVEKEDHQNKCEERIGDLLKILLIGRCSEWLKAYIMTAIVDFKRRVAPIGNIQDIGD</sequence>
<evidence type="ECO:0000313" key="1">
    <source>
        <dbReference type="EMBL" id="KAI3714136.1"/>
    </source>
</evidence>
<accession>A0ACB9AWQ6</accession>
<reference evidence="2" key="1">
    <citation type="journal article" date="2022" name="Mol. Ecol. Resour.">
        <title>The genomes of chicory, endive, great burdock and yacon provide insights into Asteraceae palaeo-polyploidization history and plant inulin production.</title>
        <authorList>
            <person name="Fan W."/>
            <person name="Wang S."/>
            <person name="Wang H."/>
            <person name="Wang A."/>
            <person name="Jiang F."/>
            <person name="Liu H."/>
            <person name="Zhao H."/>
            <person name="Xu D."/>
            <person name="Zhang Y."/>
        </authorList>
    </citation>
    <scope>NUCLEOTIDE SEQUENCE [LARGE SCALE GENOMIC DNA]</scope>
    <source>
        <strain evidence="2">cv. Yunnan</strain>
    </source>
</reference>
<evidence type="ECO:0000313" key="2">
    <source>
        <dbReference type="Proteomes" id="UP001056120"/>
    </source>
</evidence>
<organism evidence="1 2">
    <name type="scientific">Smallanthus sonchifolius</name>
    <dbReference type="NCBI Taxonomy" id="185202"/>
    <lineage>
        <taxon>Eukaryota</taxon>
        <taxon>Viridiplantae</taxon>
        <taxon>Streptophyta</taxon>
        <taxon>Embryophyta</taxon>
        <taxon>Tracheophyta</taxon>
        <taxon>Spermatophyta</taxon>
        <taxon>Magnoliopsida</taxon>
        <taxon>eudicotyledons</taxon>
        <taxon>Gunneridae</taxon>
        <taxon>Pentapetalae</taxon>
        <taxon>asterids</taxon>
        <taxon>campanulids</taxon>
        <taxon>Asterales</taxon>
        <taxon>Asteraceae</taxon>
        <taxon>Asteroideae</taxon>
        <taxon>Heliantheae alliance</taxon>
        <taxon>Millerieae</taxon>
        <taxon>Smallanthus</taxon>
    </lineage>
</organism>
<name>A0ACB9AWQ6_9ASTR</name>
<keyword evidence="2" id="KW-1185">Reference proteome</keyword>
<proteinExistence type="predicted"/>
<dbReference type="EMBL" id="CM042041">
    <property type="protein sequence ID" value="KAI3714136.1"/>
    <property type="molecule type" value="Genomic_DNA"/>
</dbReference>
<gene>
    <name evidence="1" type="ORF">L1987_72726</name>
</gene>
<reference evidence="1 2" key="2">
    <citation type="journal article" date="2022" name="Mol. Ecol. Resour.">
        <title>The genomes of chicory, endive, great burdock and yacon provide insights into Asteraceae paleo-polyploidization history and plant inulin production.</title>
        <authorList>
            <person name="Fan W."/>
            <person name="Wang S."/>
            <person name="Wang H."/>
            <person name="Wang A."/>
            <person name="Jiang F."/>
            <person name="Liu H."/>
            <person name="Zhao H."/>
            <person name="Xu D."/>
            <person name="Zhang Y."/>
        </authorList>
    </citation>
    <scope>NUCLEOTIDE SEQUENCE [LARGE SCALE GENOMIC DNA]</scope>
    <source>
        <strain evidence="2">cv. Yunnan</strain>
        <tissue evidence="1">Leaves</tissue>
    </source>
</reference>